<dbReference type="Pfam" id="PF00098">
    <property type="entry name" value="zf-CCHC"/>
    <property type="match status" value="1"/>
</dbReference>
<dbReference type="EMBL" id="NBSK02000004">
    <property type="protein sequence ID" value="KAJ0210034.1"/>
    <property type="molecule type" value="Genomic_DNA"/>
</dbReference>
<dbReference type="PROSITE" id="PS50158">
    <property type="entry name" value="ZF_CCHC"/>
    <property type="match status" value="1"/>
</dbReference>
<evidence type="ECO:0000256" key="2">
    <source>
        <dbReference type="SAM" id="MobiDB-lite"/>
    </source>
</evidence>
<name>A0A9R1XHC9_LACSA</name>
<dbReference type="AlphaFoldDB" id="A0A9R1XHC9"/>
<protein>
    <recommendedName>
        <fullName evidence="4">CCHC-type domain-containing protein</fullName>
    </recommendedName>
</protein>
<dbReference type="Gene3D" id="4.10.60.10">
    <property type="entry name" value="Zinc finger, CCHC-type"/>
    <property type="match status" value="1"/>
</dbReference>
<dbReference type="PANTHER" id="PTHR47592:SF29">
    <property type="entry name" value="ZINC FINGER, CCHC-TYPE"/>
    <property type="match status" value="1"/>
</dbReference>
<keyword evidence="1" id="KW-0863">Zinc-finger</keyword>
<feature type="domain" description="CCHC-type" evidence="4">
    <location>
        <begin position="35"/>
        <end position="48"/>
    </location>
</feature>
<evidence type="ECO:0000313" key="6">
    <source>
        <dbReference type="Proteomes" id="UP000235145"/>
    </source>
</evidence>
<organism evidence="5 6">
    <name type="scientific">Lactuca sativa</name>
    <name type="common">Garden lettuce</name>
    <dbReference type="NCBI Taxonomy" id="4236"/>
    <lineage>
        <taxon>Eukaryota</taxon>
        <taxon>Viridiplantae</taxon>
        <taxon>Streptophyta</taxon>
        <taxon>Embryophyta</taxon>
        <taxon>Tracheophyta</taxon>
        <taxon>Spermatophyta</taxon>
        <taxon>Magnoliopsida</taxon>
        <taxon>eudicotyledons</taxon>
        <taxon>Gunneridae</taxon>
        <taxon>Pentapetalae</taxon>
        <taxon>asterids</taxon>
        <taxon>campanulids</taxon>
        <taxon>Asterales</taxon>
        <taxon>Asteraceae</taxon>
        <taxon>Cichorioideae</taxon>
        <taxon>Cichorieae</taxon>
        <taxon>Lactucinae</taxon>
        <taxon>Lactuca</taxon>
    </lineage>
</organism>
<dbReference type="PANTHER" id="PTHR47592">
    <property type="entry name" value="PBF68 PROTEIN"/>
    <property type="match status" value="1"/>
</dbReference>
<keyword evidence="1" id="KW-0862">Zinc</keyword>
<accession>A0A9R1XHC9</accession>
<keyword evidence="3" id="KW-0472">Membrane</keyword>
<feature type="region of interest" description="Disordered" evidence="2">
    <location>
        <begin position="1"/>
        <end position="30"/>
    </location>
</feature>
<dbReference type="GO" id="GO:0003676">
    <property type="term" value="F:nucleic acid binding"/>
    <property type="evidence" value="ECO:0007669"/>
    <property type="project" value="InterPro"/>
</dbReference>
<reference evidence="5 6" key="1">
    <citation type="journal article" date="2017" name="Nat. Commun.">
        <title>Genome assembly with in vitro proximity ligation data and whole-genome triplication in lettuce.</title>
        <authorList>
            <person name="Reyes-Chin-Wo S."/>
            <person name="Wang Z."/>
            <person name="Yang X."/>
            <person name="Kozik A."/>
            <person name="Arikit S."/>
            <person name="Song C."/>
            <person name="Xia L."/>
            <person name="Froenicke L."/>
            <person name="Lavelle D.O."/>
            <person name="Truco M.J."/>
            <person name="Xia R."/>
            <person name="Zhu S."/>
            <person name="Xu C."/>
            <person name="Xu H."/>
            <person name="Xu X."/>
            <person name="Cox K."/>
            <person name="Korf I."/>
            <person name="Meyers B.C."/>
            <person name="Michelmore R.W."/>
        </authorList>
    </citation>
    <scope>NUCLEOTIDE SEQUENCE [LARGE SCALE GENOMIC DNA]</scope>
    <source>
        <strain evidence="6">cv. Salinas</strain>
        <tissue evidence="5">Seedlings</tissue>
    </source>
</reference>
<gene>
    <name evidence="5" type="ORF">LSAT_V11C400216650</name>
</gene>
<evidence type="ECO:0000256" key="3">
    <source>
        <dbReference type="SAM" id="Phobius"/>
    </source>
</evidence>
<feature type="transmembrane region" description="Helical" evidence="3">
    <location>
        <begin position="175"/>
        <end position="198"/>
    </location>
</feature>
<dbReference type="InterPro" id="IPR036875">
    <property type="entry name" value="Znf_CCHC_sf"/>
</dbReference>
<evidence type="ECO:0000259" key="4">
    <source>
        <dbReference type="PROSITE" id="PS50158"/>
    </source>
</evidence>
<feature type="compositionally biased region" description="Basic residues" evidence="2">
    <location>
        <begin position="9"/>
        <end position="20"/>
    </location>
</feature>
<dbReference type="GO" id="GO:0008270">
    <property type="term" value="F:zinc ion binding"/>
    <property type="evidence" value="ECO:0007669"/>
    <property type="project" value="UniProtKB-KW"/>
</dbReference>
<comment type="caution">
    <text evidence="5">The sequence shown here is derived from an EMBL/GenBank/DDBJ whole genome shotgun (WGS) entry which is preliminary data.</text>
</comment>
<dbReference type="SUPFAM" id="SSF57756">
    <property type="entry name" value="Retrovirus zinc finger-like domains"/>
    <property type="match status" value="1"/>
</dbReference>
<evidence type="ECO:0000256" key="1">
    <source>
        <dbReference type="PROSITE-ProRule" id="PRU00047"/>
    </source>
</evidence>
<keyword evidence="1" id="KW-0479">Metal-binding</keyword>
<dbReference type="InterPro" id="IPR054722">
    <property type="entry name" value="PolX-like_BBD"/>
</dbReference>
<sequence>MVEGESSKNPKKSNGKRRFKGKDDKSSNKKAKLVCWNCNKPGHFKNDCLLRKVNKDGAGPSGSKDPKKQQGHISVFMQNSKYIQNYIYLISEAFYVEDDNVAWLVDSGATSHVCKDLYRFKDFQQIEDGFVVKMGNVATEPIKGIESVLLTFTFGKCLCLNNVFICSRDSKESRLILIILLVIILFAWLLVVLAIIFINLNYDMLD</sequence>
<dbReference type="Pfam" id="PF22936">
    <property type="entry name" value="Pol_BBD"/>
    <property type="match status" value="1"/>
</dbReference>
<keyword evidence="3" id="KW-1133">Transmembrane helix</keyword>
<dbReference type="Proteomes" id="UP000235145">
    <property type="component" value="Unassembled WGS sequence"/>
</dbReference>
<keyword evidence="6" id="KW-1185">Reference proteome</keyword>
<dbReference type="InterPro" id="IPR001878">
    <property type="entry name" value="Znf_CCHC"/>
</dbReference>
<proteinExistence type="predicted"/>
<evidence type="ECO:0000313" key="5">
    <source>
        <dbReference type="EMBL" id="KAJ0210034.1"/>
    </source>
</evidence>
<keyword evidence="3" id="KW-0812">Transmembrane</keyword>
<dbReference type="SMART" id="SM00343">
    <property type="entry name" value="ZnF_C2HC"/>
    <property type="match status" value="1"/>
</dbReference>